<dbReference type="OrthoDB" id="5176563at2759"/>
<dbReference type="EMBL" id="ML732354">
    <property type="protein sequence ID" value="KAB8069138.1"/>
    <property type="molecule type" value="Genomic_DNA"/>
</dbReference>
<dbReference type="Proteomes" id="UP000326565">
    <property type="component" value="Unassembled WGS sequence"/>
</dbReference>
<sequence>MVDFSDGVVGGLHRPVTQGLESRFTVFVMHVETDYLQFSACTVLPKRGFTLFCANNAASKTGIITDLAFKALMGDAIAWFHNQIFVEPVVILGHSGSGTMLSGYQIVAENGPSACNGTEKIYSCSDSVGDLAPADAFIFVDTNYGLSTMTLLSINPANRIMNYAEKRLKLIQQGKGLFTDDEPVYIVNSDYYAWPLLHKGGHITREIVHSVRVPSYMGDFANNFKNGAIKTTVTRFLEILATSYSLMGIQWNSSMTPPVGNSPGHREYLNTEKIYLASDSKDRSIAFVEGAQHMINTCAACEKYPGEFGDTTKTTYDHMAAWLSQKGRRFLQ</sequence>
<evidence type="ECO:0000313" key="1">
    <source>
        <dbReference type="EMBL" id="KAB8069138.1"/>
    </source>
</evidence>
<evidence type="ECO:0008006" key="3">
    <source>
        <dbReference type="Google" id="ProtNLM"/>
    </source>
</evidence>
<keyword evidence="2" id="KW-1185">Reference proteome</keyword>
<evidence type="ECO:0000313" key="2">
    <source>
        <dbReference type="Proteomes" id="UP000326565"/>
    </source>
</evidence>
<proteinExistence type="predicted"/>
<gene>
    <name evidence="1" type="ORF">BDV29DRAFT_195105</name>
</gene>
<protein>
    <recommendedName>
        <fullName evidence="3">Alpha/Beta hydrolase protein</fullName>
    </recommendedName>
</protein>
<dbReference type="AlphaFoldDB" id="A0A5N5WKS4"/>
<name>A0A5N5WKS4_9EURO</name>
<accession>A0A5N5WKS4</accession>
<organism evidence="1 2">
    <name type="scientific">Aspergillus leporis</name>
    <dbReference type="NCBI Taxonomy" id="41062"/>
    <lineage>
        <taxon>Eukaryota</taxon>
        <taxon>Fungi</taxon>
        <taxon>Dikarya</taxon>
        <taxon>Ascomycota</taxon>
        <taxon>Pezizomycotina</taxon>
        <taxon>Eurotiomycetes</taxon>
        <taxon>Eurotiomycetidae</taxon>
        <taxon>Eurotiales</taxon>
        <taxon>Aspergillaceae</taxon>
        <taxon>Aspergillus</taxon>
        <taxon>Aspergillus subgen. Circumdati</taxon>
    </lineage>
</organism>
<reference evidence="1 2" key="1">
    <citation type="submission" date="2019-04" db="EMBL/GenBank/DDBJ databases">
        <title>Friends and foes A comparative genomics study of 23 Aspergillus species from section Flavi.</title>
        <authorList>
            <consortium name="DOE Joint Genome Institute"/>
            <person name="Kjaerbolling I."/>
            <person name="Vesth T."/>
            <person name="Frisvad J.C."/>
            <person name="Nybo J.L."/>
            <person name="Theobald S."/>
            <person name="Kildgaard S."/>
            <person name="Isbrandt T."/>
            <person name="Kuo A."/>
            <person name="Sato A."/>
            <person name="Lyhne E.K."/>
            <person name="Kogle M.E."/>
            <person name="Wiebenga A."/>
            <person name="Kun R.S."/>
            <person name="Lubbers R.J."/>
            <person name="Makela M.R."/>
            <person name="Barry K."/>
            <person name="Chovatia M."/>
            <person name="Clum A."/>
            <person name="Daum C."/>
            <person name="Haridas S."/>
            <person name="He G."/>
            <person name="LaButti K."/>
            <person name="Lipzen A."/>
            <person name="Mondo S."/>
            <person name="Riley R."/>
            <person name="Salamov A."/>
            <person name="Simmons B.A."/>
            <person name="Magnuson J.K."/>
            <person name="Henrissat B."/>
            <person name="Mortensen U.H."/>
            <person name="Larsen T.O."/>
            <person name="Devries R.P."/>
            <person name="Grigoriev I.V."/>
            <person name="Machida M."/>
            <person name="Baker S.E."/>
            <person name="Andersen M.R."/>
        </authorList>
    </citation>
    <scope>NUCLEOTIDE SEQUENCE [LARGE SCALE GENOMIC DNA]</scope>
    <source>
        <strain evidence="1 2">CBS 151.66</strain>
    </source>
</reference>